<dbReference type="AlphaFoldDB" id="A0A164SM37"/>
<name>A0A164SM37_9CRUS</name>
<dbReference type="PANTHER" id="PTHR37984">
    <property type="entry name" value="PROTEIN CBG26694"/>
    <property type="match status" value="1"/>
</dbReference>
<comment type="caution">
    <text evidence="3">The sequence shown here is derived from an EMBL/GenBank/DDBJ whole genome shotgun (WGS) entry which is preliminary data.</text>
</comment>
<feature type="region of interest" description="Disordered" evidence="1">
    <location>
        <begin position="296"/>
        <end position="335"/>
    </location>
</feature>
<accession>A0A164SM37</accession>
<dbReference type="InterPro" id="IPR001584">
    <property type="entry name" value="Integrase_cat-core"/>
</dbReference>
<feature type="compositionally biased region" description="Basic residues" evidence="1">
    <location>
        <begin position="322"/>
        <end position="334"/>
    </location>
</feature>
<dbReference type="InterPro" id="IPR036397">
    <property type="entry name" value="RNaseH_sf"/>
</dbReference>
<dbReference type="SUPFAM" id="SSF53098">
    <property type="entry name" value="Ribonuclease H-like"/>
    <property type="match status" value="1"/>
</dbReference>
<dbReference type="Proteomes" id="UP000076858">
    <property type="component" value="Unassembled WGS sequence"/>
</dbReference>
<gene>
    <name evidence="3" type="ORF">APZ42_025928</name>
</gene>
<feature type="domain" description="Integrase catalytic" evidence="2">
    <location>
        <begin position="1"/>
        <end position="181"/>
    </location>
</feature>
<keyword evidence="4" id="KW-1185">Reference proteome</keyword>
<dbReference type="GO" id="GO:0003676">
    <property type="term" value="F:nucleic acid binding"/>
    <property type="evidence" value="ECO:0007669"/>
    <property type="project" value="InterPro"/>
</dbReference>
<dbReference type="OrthoDB" id="6496015at2759"/>
<organism evidence="3 4">
    <name type="scientific">Daphnia magna</name>
    <dbReference type="NCBI Taxonomy" id="35525"/>
    <lineage>
        <taxon>Eukaryota</taxon>
        <taxon>Metazoa</taxon>
        <taxon>Ecdysozoa</taxon>
        <taxon>Arthropoda</taxon>
        <taxon>Crustacea</taxon>
        <taxon>Branchiopoda</taxon>
        <taxon>Diplostraca</taxon>
        <taxon>Cladocera</taxon>
        <taxon>Anomopoda</taxon>
        <taxon>Daphniidae</taxon>
        <taxon>Daphnia</taxon>
    </lineage>
</organism>
<dbReference type="InterPro" id="IPR012337">
    <property type="entry name" value="RNaseH-like_sf"/>
</dbReference>
<dbReference type="GO" id="GO:0015074">
    <property type="term" value="P:DNA integration"/>
    <property type="evidence" value="ECO:0007669"/>
    <property type="project" value="InterPro"/>
</dbReference>
<dbReference type="PANTHER" id="PTHR37984:SF5">
    <property type="entry name" value="PROTEIN NYNRIN-LIKE"/>
    <property type="match status" value="1"/>
</dbReference>
<evidence type="ECO:0000313" key="4">
    <source>
        <dbReference type="Proteomes" id="UP000076858"/>
    </source>
</evidence>
<sequence>MEPHGYVEIIRVERSFEKVGIEVLWPFPVTNGGIRNAIVAVDYLAKWLRHRALPTATAKDAAEFLNKDVAFHHGAPESIVTDCGKCFMPEFNQSVTAVLKVNHHATTPYHPQSNGLVERLNHTLADMLLMYVNNAYTDWDTILPYRTFAYYSSRQESIRRTPFFWHGREAILPIRVMMNGNPNPVKHDGQDEFMKKVQDEQKDAYYTRRRIAADFKEGDKVLVYKPFRKVGWSEKLVHRWRGPYVDVRETSSFNYGVKLLRAWKSEIIRLKGFAEQDHSSAALGWKRDYTARSNSRGNKEEECVSLETSHPEPQAPEQNKEGKRRSERSRKQPKRYGNPIIFSPFMLLSTLLCEAMPCVASPRERFVMDGVVFQNLEQVNFSDSEWVVVTEVSFRQVEANLDHRRQWLAEKLTEQEDGLLPEDLTIGEVGLRHPSLPQFLTVAGDQQTFIELSEEEVRACKDSSGLVCPLARAIERKNAKKKCVMALFLQDIEKKKHECEQVFGKWKGPEALYLGQRQWALSIDKTQTLVIPCPARAGGRKQYKRELATVDYRNSKGMRTPVIPTEGYQLDAANSIDIQFSKIGVYVITIYNRFDPWNERGSPNSGRVSWKIYRSAKRRENSNPSTVNPVVLPIRIVGGYDSHGYGKSHFVVSILQGKPAPGQRKHQGADASHLVAGRPDQMPPIGCRVLIKQKRAIVPLQYPYKTK</sequence>
<evidence type="ECO:0000256" key="1">
    <source>
        <dbReference type="SAM" id="MobiDB-lite"/>
    </source>
</evidence>
<dbReference type="Gene3D" id="3.30.420.10">
    <property type="entry name" value="Ribonuclease H-like superfamily/Ribonuclease H"/>
    <property type="match status" value="1"/>
</dbReference>
<evidence type="ECO:0000313" key="3">
    <source>
        <dbReference type="EMBL" id="KZS09753.1"/>
    </source>
</evidence>
<protein>
    <recommendedName>
        <fullName evidence="2">Integrase catalytic domain-containing protein</fullName>
    </recommendedName>
</protein>
<dbReference type="EMBL" id="LRGB01001992">
    <property type="protein sequence ID" value="KZS09753.1"/>
    <property type="molecule type" value="Genomic_DNA"/>
</dbReference>
<dbReference type="PROSITE" id="PS50994">
    <property type="entry name" value="INTEGRASE"/>
    <property type="match status" value="1"/>
</dbReference>
<evidence type="ECO:0000259" key="2">
    <source>
        <dbReference type="PROSITE" id="PS50994"/>
    </source>
</evidence>
<proteinExistence type="predicted"/>
<dbReference type="InterPro" id="IPR050951">
    <property type="entry name" value="Retrovirus_Pol_polyprotein"/>
</dbReference>
<reference evidence="3 4" key="1">
    <citation type="submission" date="2016-03" db="EMBL/GenBank/DDBJ databases">
        <title>EvidentialGene: Evidence-directed Construction of Genes on Genomes.</title>
        <authorList>
            <person name="Gilbert D.G."/>
            <person name="Choi J.-H."/>
            <person name="Mockaitis K."/>
            <person name="Colbourne J."/>
            <person name="Pfrender M."/>
        </authorList>
    </citation>
    <scope>NUCLEOTIDE SEQUENCE [LARGE SCALE GENOMIC DNA]</scope>
    <source>
        <strain evidence="3 4">Xinb3</strain>
        <tissue evidence="3">Complete organism</tissue>
    </source>
</reference>